<dbReference type="OrthoDB" id="533138at2759"/>
<evidence type="ECO:0000256" key="3">
    <source>
        <dbReference type="ARBA" id="ARBA00022840"/>
    </source>
</evidence>
<evidence type="ECO:0000256" key="2">
    <source>
        <dbReference type="ARBA" id="ARBA00022741"/>
    </source>
</evidence>
<evidence type="ECO:0000313" key="9">
    <source>
        <dbReference type="Proteomes" id="UP000660262"/>
    </source>
</evidence>
<feature type="compositionally biased region" description="Acidic residues" evidence="4">
    <location>
        <begin position="1373"/>
        <end position="1417"/>
    </location>
</feature>
<feature type="compositionally biased region" description="Acidic residues" evidence="4">
    <location>
        <begin position="35"/>
        <end position="62"/>
    </location>
</feature>
<feature type="region of interest" description="Disordered" evidence="4">
    <location>
        <begin position="1356"/>
        <end position="1464"/>
    </location>
</feature>
<reference evidence="8" key="1">
    <citation type="submission" date="2020-10" db="EMBL/GenBank/DDBJ databases">
        <title>Unveiling of a novel bifunctional photoreceptor, Dualchrome1, isolated from a cosmopolitan green alga.</title>
        <authorList>
            <person name="Suzuki S."/>
            <person name="Kawachi M."/>
        </authorList>
    </citation>
    <scope>NUCLEOTIDE SEQUENCE</scope>
    <source>
        <strain evidence="8">NIES 2893</strain>
    </source>
</reference>
<dbReference type="PANTHER" id="PTHR23135:SF4">
    <property type="entry name" value="UDP-N-ACETYLMURAMOYL-L-ALANYL-D-GLUTAMATE--2,6-DIAMINOPIMELATE LIGASE MURE HOMOLOG, CHLOROPLASTIC"/>
    <property type="match status" value="1"/>
</dbReference>
<evidence type="ECO:0000256" key="1">
    <source>
        <dbReference type="ARBA" id="ARBA00022598"/>
    </source>
</evidence>
<feature type="compositionally biased region" description="Polar residues" evidence="4">
    <location>
        <begin position="136"/>
        <end position="145"/>
    </location>
</feature>
<comment type="caution">
    <text evidence="8">The sequence shown here is derived from an EMBL/GenBank/DDBJ whole genome shotgun (WGS) entry which is preliminary data.</text>
</comment>
<keyword evidence="5" id="KW-0732">Signal</keyword>
<proteinExistence type="predicted"/>
<sequence>MDGGGFPPMNTVVLLASRRNLALAVVAASSSPSSDDSDEVFDDDDSDDDDDDDDDEDMQIEFDYDDDDEVQNIVDVEESDWLADLENNTSSILELAAGTVSGEPNSNKPGRRGGGGRTTATTNTTTRPRRVAGNNAAEQTLSPHTNDFEPKSLATLLTASGLLGWEPELVEHVRVSSVADHTDDVVPGAVFVGCPALVPGAGRSGSDYVLNALKKGAVAAIVENSASVPFEVARDFPDRPVIRCTDGHARSIVAKLAAALLDNPSQSMVMVGVTGTNGKSTCTFLIQRILERLVGPVPMDERAGRALRGMKYTEPFVLSRAVNAASRAKMAMTKLQHMKRDLDFEPDSRLPPRNSDAYWDTRFDGMQGKLDLAIAMQDETDELIAFAKRLDAMATQWLKESAEDTLDAEGNSVLFEGDNLVRDSDVISEIEIEGDGISFQDELDRYKDSAKMTNHDESLSTFDSSGALPWEQVLSLINYLNDPMKSGAQCAEAIRNAPATSAVQALVQTSPHMAYRALHAMDVAEGGKDYAHMRAIIDSGTEPGGAFAPTSWLGWIYSDPDRTPLMHSRVGLLGTIQYTAGDIIRGYDAAGDGDDDEEMERRPLLLTPKGEFWRPNRPDPYESRREFRFDSEFGWMCEGSEAYKVMPYADGAVYASSLTTPGPVSVSMCLSQMRASGCKAAVMECSSHALEQHRLDGVDVDVAVFTNLTRDHLDYHKTFDQYREAKLILFRRLTDPERQRAVINVTDPVAAAPFIEASSRVPVITYAAHRRSSNGAFSEHDSPPDADVYLVKREYSEYEGFVTQLLTIHTPVGVAQVNSRLLGMFNIENVLAAVATAVVLGVPLRRLSLDESADGVEDPALSAYLPLSPHDARLVAQYAIPSDDDEDDDLAVVSTLEEYSRMAAAEEPPSDIDLADGAIPSSDLERDLLRFALSATVEGLESLEGVPGRFEVIDEGQSFPVVVDYAHTPDALARALDAACEIVDETRLQRMRYRPETHPDANMMRAYAEMSLSRGDIERCEALSAEADAMDRLEERWRTYGAPPWKNRPLMAAEVNEAWDIAFRNHCINGVPFDEMKDEYIHPDSSFWGPVNMEHAQRLHETSMRDLGRYLDVSPSRAEEMIANNELKKKDMDRIMKRWQDIDGNYENWFGSEGRVIVVFGAGGDRDRGKRPLMGREADQRADVVFVTSDNSRSEDTGDIVSDVVAGFRDDVRGANPQIPFDWLRDMFRSMRDFAWDVSDWRKNLEWHPYRHMVAQDTVQRFVVEDRKRAIGLAISMACKNDLVLIAGKGHEDYQIMEDETGSIVKGWFDDRVECRSALHIKGRMEAAMKSKSMPVIDTSVIPWVNTWMDVDGNDMMGGGNDAWGEGDNGLFPDDDEEEDATSAKAEDDDDDDDDDADEEEDDGDSDDESGGGDDDGKDPAAAEAAAADAAADAAEDAPDGSDDDDDDQDDDDDNDDDDEEEMR</sequence>
<accession>A0A830H733</accession>
<keyword evidence="1" id="KW-0436">Ligase</keyword>
<name>A0A830H733_9CHLO</name>
<feature type="domain" description="Mur ligase central" evidence="7">
    <location>
        <begin position="655"/>
        <end position="837"/>
    </location>
</feature>
<evidence type="ECO:0008006" key="10">
    <source>
        <dbReference type="Google" id="ProtNLM"/>
    </source>
</evidence>
<evidence type="ECO:0000259" key="7">
    <source>
        <dbReference type="Pfam" id="PF08245"/>
    </source>
</evidence>
<evidence type="ECO:0000259" key="6">
    <source>
        <dbReference type="Pfam" id="PF02875"/>
    </source>
</evidence>
<dbReference type="EMBL" id="BNJQ01000004">
    <property type="protein sequence ID" value="GHP02864.1"/>
    <property type="molecule type" value="Genomic_DNA"/>
</dbReference>
<dbReference type="InterPro" id="IPR004101">
    <property type="entry name" value="Mur_ligase_C"/>
</dbReference>
<feature type="compositionally biased region" description="Low complexity" evidence="4">
    <location>
        <begin position="1420"/>
        <end position="1433"/>
    </location>
</feature>
<keyword evidence="3" id="KW-0067">ATP-binding</keyword>
<dbReference type="GO" id="GO:0005524">
    <property type="term" value="F:ATP binding"/>
    <property type="evidence" value="ECO:0007669"/>
    <property type="project" value="UniProtKB-KW"/>
</dbReference>
<evidence type="ECO:0000256" key="4">
    <source>
        <dbReference type="SAM" id="MobiDB-lite"/>
    </source>
</evidence>
<dbReference type="Gene3D" id="3.40.1390.10">
    <property type="entry name" value="MurE/MurF, N-terminal domain"/>
    <property type="match status" value="1"/>
</dbReference>
<dbReference type="Gene3D" id="3.40.1190.10">
    <property type="entry name" value="Mur-like, catalytic domain"/>
    <property type="match status" value="2"/>
</dbReference>
<dbReference type="InterPro" id="IPR018109">
    <property type="entry name" value="Folylpolyglutamate_synth_CS"/>
</dbReference>
<feature type="region of interest" description="Disordered" evidence="4">
    <location>
        <begin position="27"/>
        <end position="62"/>
    </location>
</feature>
<feature type="region of interest" description="Disordered" evidence="4">
    <location>
        <begin position="96"/>
        <end position="147"/>
    </location>
</feature>
<dbReference type="SUPFAM" id="SSF53623">
    <property type="entry name" value="MurD-like peptide ligases, catalytic domain"/>
    <property type="match status" value="2"/>
</dbReference>
<protein>
    <recommendedName>
        <fullName evidence="10">UDP-N-acetylmuramoyl-L-alanyl-D-glutamate--2, 6-diaminopimelate ligase</fullName>
    </recommendedName>
</protein>
<gene>
    <name evidence="8" type="ORF">PPROV_000161900</name>
</gene>
<dbReference type="Pfam" id="PF02875">
    <property type="entry name" value="Mur_ligase_C"/>
    <property type="match status" value="1"/>
</dbReference>
<evidence type="ECO:0000256" key="5">
    <source>
        <dbReference type="SAM" id="SignalP"/>
    </source>
</evidence>
<feature type="chain" id="PRO_5033003060" description="UDP-N-acetylmuramoyl-L-alanyl-D-glutamate--2, 6-diaminopimelate ligase" evidence="5">
    <location>
        <begin position="25"/>
        <end position="1464"/>
    </location>
</feature>
<keyword evidence="2" id="KW-0547">Nucleotide-binding</keyword>
<dbReference type="Proteomes" id="UP000660262">
    <property type="component" value="Unassembled WGS sequence"/>
</dbReference>
<dbReference type="Pfam" id="PF08245">
    <property type="entry name" value="Mur_ligase_M"/>
    <property type="match status" value="1"/>
</dbReference>
<feature type="domain" description="Mur ligase C-terminal" evidence="6">
    <location>
        <begin position="1152"/>
        <end position="1207"/>
    </location>
</feature>
<dbReference type="Gene3D" id="3.90.190.20">
    <property type="entry name" value="Mur ligase, C-terminal domain"/>
    <property type="match status" value="2"/>
</dbReference>
<dbReference type="GO" id="GO:0004326">
    <property type="term" value="F:tetrahydrofolylpolyglutamate synthase activity"/>
    <property type="evidence" value="ECO:0007669"/>
    <property type="project" value="InterPro"/>
</dbReference>
<dbReference type="InterPro" id="IPR035911">
    <property type="entry name" value="MurE/MurF_N"/>
</dbReference>
<evidence type="ECO:0000313" key="8">
    <source>
        <dbReference type="EMBL" id="GHP02864.1"/>
    </source>
</evidence>
<dbReference type="InterPro" id="IPR036565">
    <property type="entry name" value="Mur-like_cat_sf"/>
</dbReference>
<dbReference type="SUPFAM" id="SSF53244">
    <property type="entry name" value="MurD-like peptide ligases, peptide-binding domain"/>
    <property type="match status" value="2"/>
</dbReference>
<feature type="compositionally biased region" description="Acidic residues" evidence="4">
    <location>
        <begin position="1434"/>
        <end position="1464"/>
    </location>
</feature>
<dbReference type="SUPFAM" id="SSF63418">
    <property type="entry name" value="MurE/MurF N-terminal domain"/>
    <property type="match status" value="1"/>
</dbReference>
<organism evidence="8 9">
    <name type="scientific">Pycnococcus provasolii</name>
    <dbReference type="NCBI Taxonomy" id="41880"/>
    <lineage>
        <taxon>Eukaryota</taxon>
        <taxon>Viridiplantae</taxon>
        <taxon>Chlorophyta</taxon>
        <taxon>Pseudoscourfieldiophyceae</taxon>
        <taxon>Pseudoscourfieldiales</taxon>
        <taxon>Pycnococcaceae</taxon>
        <taxon>Pycnococcus</taxon>
    </lineage>
</organism>
<dbReference type="PROSITE" id="PS01011">
    <property type="entry name" value="FOLYLPOLYGLU_SYNT_1"/>
    <property type="match status" value="1"/>
</dbReference>
<dbReference type="InterPro" id="IPR013221">
    <property type="entry name" value="Mur_ligase_cen"/>
</dbReference>
<keyword evidence="9" id="KW-1185">Reference proteome</keyword>
<dbReference type="PANTHER" id="PTHR23135">
    <property type="entry name" value="MUR LIGASE FAMILY MEMBER"/>
    <property type="match status" value="1"/>
</dbReference>
<dbReference type="InterPro" id="IPR036615">
    <property type="entry name" value="Mur_ligase_C_dom_sf"/>
</dbReference>
<feature type="signal peptide" evidence="5">
    <location>
        <begin position="1"/>
        <end position="24"/>
    </location>
</feature>